<dbReference type="InterPro" id="IPR013320">
    <property type="entry name" value="ConA-like_dom_sf"/>
</dbReference>
<dbReference type="SMART" id="SM00220">
    <property type="entry name" value="S_TKc"/>
    <property type="match status" value="1"/>
</dbReference>
<keyword evidence="9" id="KW-1185">Reference proteome</keyword>
<keyword evidence="3 6" id="KW-0547">Nucleotide-binding</keyword>
<evidence type="ECO:0000256" key="2">
    <source>
        <dbReference type="ARBA" id="ARBA00022679"/>
    </source>
</evidence>
<evidence type="ECO:0000256" key="4">
    <source>
        <dbReference type="ARBA" id="ARBA00022777"/>
    </source>
</evidence>
<dbReference type="InterPro" id="IPR008271">
    <property type="entry name" value="Ser/Thr_kinase_AS"/>
</dbReference>
<evidence type="ECO:0000256" key="5">
    <source>
        <dbReference type="ARBA" id="ARBA00022840"/>
    </source>
</evidence>
<dbReference type="GO" id="GO:0005524">
    <property type="term" value="F:ATP binding"/>
    <property type="evidence" value="ECO:0007669"/>
    <property type="project" value="UniProtKB-UniRule"/>
</dbReference>
<keyword evidence="2" id="KW-0808">Transferase</keyword>
<dbReference type="PROSITE" id="PS50011">
    <property type="entry name" value="PROTEIN_KINASE_DOM"/>
    <property type="match status" value="1"/>
</dbReference>
<evidence type="ECO:0000256" key="1">
    <source>
        <dbReference type="ARBA" id="ARBA00022527"/>
    </source>
</evidence>
<organism evidence="8 9">
    <name type="scientific">Triparma retinervis</name>
    <dbReference type="NCBI Taxonomy" id="2557542"/>
    <lineage>
        <taxon>Eukaryota</taxon>
        <taxon>Sar</taxon>
        <taxon>Stramenopiles</taxon>
        <taxon>Ochrophyta</taxon>
        <taxon>Bolidophyceae</taxon>
        <taxon>Parmales</taxon>
        <taxon>Triparmaceae</taxon>
        <taxon>Triparma</taxon>
    </lineage>
</organism>
<protein>
    <recommendedName>
        <fullName evidence="7">Protein kinase domain-containing protein</fullName>
    </recommendedName>
</protein>
<dbReference type="Gene3D" id="1.10.510.10">
    <property type="entry name" value="Transferase(Phosphotransferase) domain 1"/>
    <property type="match status" value="1"/>
</dbReference>
<dbReference type="GO" id="GO:0004674">
    <property type="term" value="F:protein serine/threonine kinase activity"/>
    <property type="evidence" value="ECO:0007669"/>
    <property type="project" value="UniProtKB-KW"/>
</dbReference>
<dbReference type="Gene3D" id="2.60.120.200">
    <property type="match status" value="1"/>
</dbReference>
<dbReference type="EMBL" id="BRXZ01002855">
    <property type="protein sequence ID" value="GMH71595.1"/>
    <property type="molecule type" value="Genomic_DNA"/>
</dbReference>
<sequence length="1334" mass="146963">MGRPIVTDGNMRLDIFIAYPMGTGYANYWNFGIDKSMIAGTSIAEDVSNVNSWAHYVHTYDRSLDLATYYIDGDFVANGTNGFANETWATSSNAQDFGYFGKTNDTSAKGIEAWSIGCRSGTDSDYVNLRGGLDDFAVYNGVLDASEVKAIYDDVNAFDPSADDRLALYYSFNDPLSNTVINEAPLNSGKYPLILGVDRVLAVTMAEPGYSENTCTVKSHIAPVFVCHVGETCSDISDPSNAPLAMAPLPAVTCPRDGSVTFPFLPFAYDPDGQGLSYRVMQLPEHGDLYEENQRLRLPDSMGKSIKIESSSLPYEQTEIVSPYFRFLHNPTDPYDIQESDSFVVEYSDGTNTVEVTIAVDIAIFNKSPIISPGSTATTSFSPKEDTSITHTLAFTDYDSSLVTVMVEEVPVNGVLTYNSGDETIALTKFSPFNPYGDQVPMSQYATSVVAFSSHWSNEANNWGATQILGEPSTPIYADSEMAWAPATKEGIGISKNEADEPGRELEWDPAANLAEHGFTEYIEVQFNNTVFLSDIEVGIVRGCGCIVRMVAKNSENDNEMVIYNEKPDLSCDAEDGLARLTNTISRFSPPSLCNTPFAMDRIRIEIDTTTIVDWNELDYIKVTGYENIPSGVLPPGVTEVEYKPDANFFGQDMFSFRSTDCGYHGDTVSELAEVVVDVEGVKDAPIVQTILLDASPDNATHTIDVGAVVTNLDDSELTVEFPVLPSIGSLRVHGTGEAVMGGEKYDLASTTFDYTVSNFPEVDTNVIVKYKVHDESQDLESEENIKIVVQGVPVEGMSKEIIGGIVGAAVFIIAGLTLYFTKMANSLKKERIEDLRRLDTMRKENVELHKNLKMLQKYGNDELDMIEAQITTFRKDFSKKKTSQDGNANNLSVGKDIEKLLIVAKELESEFVIGKGSFGEVHKSKYRGTSVAVKTLHEIDKESLERFQAEILLMADLHHTNVVQLVGACWEKDLMALVMEFCEKGMSSEVLEMEGVNFSWDDPLLKWCMDTGRAMRYLHGVTYVDVKTDRLVSGVIHRDLKPDNCLVTDTYTLKVADFGEARAFNENNTMTQVGTPLYIAPEIVRGDHYSTQADVFSFALTILAWSIKGREPFLDFLFRKMMADRNKGKPGKPGAQQVSLGKVSHSIINKGWRPRRSILKEIGMPDCIADLLTICWLDSPNDRPSFSEIMDYLETEAMDQILPGQVDLTGQVDASTGRTRRSSVTGALKNKITKHKLDASGTLRGEAEDKAKIDSMLRTMMELLKGGGGVERDQMELTKLVVESCAITNFGRGEGGGGEGYLEGVGGDELVDMIRVDEAKEEDMIKGLNVILK</sequence>
<dbReference type="InterPro" id="IPR051681">
    <property type="entry name" value="Ser/Thr_Kinases-Pseudokinases"/>
</dbReference>
<name>A0A9W7AKJ3_9STRA</name>
<dbReference type="Pfam" id="PF07714">
    <property type="entry name" value="PK_Tyr_Ser-Thr"/>
    <property type="match status" value="1"/>
</dbReference>
<evidence type="ECO:0000256" key="3">
    <source>
        <dbReference type="ARBA" id="ARBA00022741"/>
    </source>
</evidence>
<dbReference type="InterPro" id="IPR011009">
    <property type="entry name" value="Kinase-like_dom_sf"/>
</dbReference>
<keyword evidence="1" id="KW-0723">Serine/threonine-protein kinase</keyword>
<keyword evidence="4" id="KW-0418">Kinase</keyword>
<gene>
    <name evidence="8" type="ORF">TrRE_jg5529</name>
</gene>
<dbReference type="SUPFAM" id="SSF49899">
    <property type="entry name" value="Concanavalin A-like lectins/glucanases"/>
    <property type="match status" value="1"/>
</dbReference>
<proteinExistence type="predicted"/>
<dbReference type="PROSITE" id="PS00107">
    <property type="entry name" value="PROTEIN_KINASE_ATP"/>
    <property type="match status" value="1"/>
</dbReference>
<evidence type="ECO:0000313" key="9">
    <source>
        <dbReference type="Proteomes" id="UP001165082"/>
    </source>
</evidence>
<keyword evidence="5 6" id="KW-0067">ATP-binding</keyword>
<evidence type="ECO:0000256" key="6">
    <source>
        <dbReference type="PROSITE-ProRule" id="PRU10141"/>
    </source>
</evidence>
<dbReference type="FunFam" id="3.30.200.20:FF:000180">
    <property type="entry name" value="serine/threonine-protein kinase STY46-like"/>
    <property type="match status" value="1"/>
</dbReference>
<feature type="domain" description="Protein kinase" evidence="7">
    <location>
        <begin position="908"/>
        <end position="1203"/>
    </location>
</feature>
<evidence type="ECO:0000259" key="7">
    <source>
        <dbReference type="PROSITE" id="PS50011"/>
    </source>
</evidence>
<feature type="non-terminal residue" evidence="8">
    <location>
        <position position="1334"/>
    </location>
</feature>
<dbReference type="PROSITE" id="PS00108">
    <property type="entry name" value="PROTEIN_KINASE_ST"/>
    <property type="match status" value="1"/>
</dbReference>
<dbReference type="OrthoDB" id="195642at2759"/>
<accession>A0A9W7AKJ3</accession>
<reference evidence="8" key="1">
    <citation type="submission" date="2022-07" db="EMBL/GenBank/DDBJ databases">
        <title>Genome analysis of Parmales, a sister group of diatoms, reveals the evolutionary specialization of diatoms from phago-mixotrophs to photoautotrophs.</title>
        <authorList>
            <person name="Ban H."/>
            <person name="Sato S."/>
            <person name="Yoshikawa S."/>
            <person name="Kazumasa Y."/>
            <person name="Nakamura Y."/>
            <person name="Ichinomiya M."/>
            <person name="Saitoh K."/>
            <person name="Sato N."/>
            <person name="Blanc-Mathieu R."/>
            <person name="Endo H."/>
            <person name="Kuwata A."/>
            <person name="Ogata H."/>
        </authorList>
    </citation>
    <scope>NUCLEOTIDE SEQUENCE</scope>
</reference>
<evidence type="ECO:0000313" key="8">
    <source>
        <dbReference type="EMBL" id="GMH71595.1"/>
    </source>
</evidence>
<dbReference type="InterPro" id="IPR001245">
    <property type="entry name" value="Ser-Thr/Tyr_kinase_cat_dom"/>
</dbReference>
<dbReference type="InterPro" id="IPR000719">
    <property type="entry name" value="Prot_kinase_dom"/>
</dbReference>
<dbReference type="InterPro" id="IPR017441">
    <property type="entry name" value="Protein_kinase_ATP_BS"/>
</dbReference>
<dbReference type="SUPFAM" id="SSF56112">
    <property type="entry name" value="Protein kinase-like (PK-like)"/>
    <property type="match status" value="1"/>
</dbReference>
<dbReference type="Gene3D" id="3.30.200.20">
    <property type="entry name" value="Phosphorylase Kinase, domain 1"/>
    <property type="match status" value="1"/>
</dbReference>
<comment type="caution">
    <text evidence="8">The sequence shown here is derived from an EMBL/GenBank/DDBJ whole genome shotgun (WGS) entry which is preliminary data.</text>
</comment>
<dbReference type="Proteomes" id="UP001165082">
    <property type="component" value="Unassembled WGS sequence"/>
</dbReference>
<dbReference type="PANTHER" id="PTHR44329">
    <property type="entry name" value="SERINE/THREONINE-PROTEIN KINASE TNNI3K-RELATED"/>
    <property type="match status" value="1"/>
</dbReference>
<feature type="binding site" evidence="6">
    <location>
        <position position="935"/>
    </location>
    <ligand>
        <name>ATP</name>
        <dbReference type="ChEBI" id="CHEBI:30616"/>
    </ligand>
</feature>